<accession>A0A2M6W2M6</accession>
<feature type="transmembrane region" description="Helical" evidence="1">
    <location>
        <begin position="109"/>
        <end position="134"/>
    </location>
</feature>
<comment type="caution">
    <text evidence="2">The sequence shown here is derived from an EMBL/GenBank/DDBJ whole genome shotgun (WGS) entry which is preliminary data.</text>
</comment>
<name>A0A2M6W2M6_9BACT</name>
<dbReference type="AlphaFoldDB" id="A0A2M6W2M6"/>
<dbReference type="Pfam" id="PF18895">
    <property type="entry name" value="T4SS_pilin"/>
    <property type="match status" value="1"/>
</dbReference>
<evidence type="ECO:0000256" key="1">
    <source>
        <dbReference type="SAM" id="Phobius"/>
    </source>
</evidence>
<protein>
    <submittedName>
        <fullName evidence="2">Uncharacterized protein</fullName>
    </submittedName>
</protein>
<reference evidence="3" key="1">
    <citation type="submission" date="2017-09" db="EMBL/GenBank/DDBJ databases">
        <title>Depth-based differentiation of microbial function through sediment-hosted aquifers and enrichment of novel symbionts in the deep terrestrial subsurface.</title>
        <authorList>
            <person name="Probst A.J."/>
            <person name="Ladd B."/>
            <person name="Jarett J.K."/>
            <person name="Geller-Mcgrath D.E."/>
            <person name="Sieber C.M.K."/>
            <person name="Emerson J.B."/>
            <person name="Anantharaman K."/>
            <person name="Thomas B.C."/>
            <person name="Malmstrom R."/>
            <person name="Stieglmeier M."/>
            <person name="Klingl A."/>
            <person name="Woyke T."/>
            <person name="Ryan C.M."/>
            <person name="Banfield J.F."/>
        </authorList>
    </citation>
    <scope>NUCLEOTIDE SEQUENCE [LARGE SCALE GENOMIC DNA]</scope>
</reference>
<organism evidence="2 3">
    <name type="scientific">Candidatus Magasanikbacteria bacterium CG10_big_fil_rev_8_21_14_0_10_40_10</name>
    <dbReference type="NCBI Taxonomy" id="1974648"/>
    <lineage>
        <taxon>Bacteria</taxon>
        <taxon>Candidatus Magasanikiibacteriota</taxon>
    </lineage>
</organism>
<evidence type="ECO:0000313" key="2">
    <source>
        <dbReference type="EMBL" id="PIT87031.1"/>
    </source>
</evidence>
<evidence type="ECO:0000313" key="3">
    <source>
        <dbReference type="Proteomes" id="UP000231183"/>
    </source>
</evidence>
<keyword evidence="1" id="KW-0812">Transmembrane</keyword>
<gene>
    <name evidence="2" type="ORF">COU31_05085</name>
</gene>
<proteinExistence type="predicted"/>
<dbReference type="Proteomes" id="UP000231183">
    <property type="component" value="Unassembled WGS sequence"/>
</dbReference>
<keyword evidence="1" id="KW-1133">Transmembrane helix</keyword>
<feature type="transmembrane region" description="Helical" evidence="1">
    <location>
        <begin position="64"/>
        <end position="88"/>
    </location>
</feature>
<dbReference type="InterPro" id="IPR043993">
    <property type="entry name" value="T4SS_pilin"/>
</dbReference>
<dbReference type="EMBL" id="PFBX01000055">
    <property type="protein sequence ID" value="PIT87031.1"/>
    <property type="molecule type" value="Genomic_DNA"/>
</dbReference>
<sequence length="151" mass="16226">MRQLIIPIIFLSMLFSLSLNFAHPVNGAGTSVLSNSVSAQLDAAAGKKGASYSKPTDPRLTAMFIIRILLTLLGTVFLALIVYAGYLWMTAGGNEEQVTKSKKLLSQSIIGLIIVFSAYSITIFAFKVAVNYFADPLGGGGVYYQPEIPTK</sequence>
<keyword evidence="1" id="KW-0472">Membrane</keyword>